<name>A0A268EVX6_9BACL</name>
<proteinExistence type="predicted"/>
<evidence type="ECO:0000313" key="10">
    <source>
        <dbReference type="EMBL" id="PAD77270.1"/>
    </source>
</evidence>
<organism evidence="10 11">
    <name type="scientific">Paenibacillus campinasensis</name>
    <dbReference type="NCBI Taxonomy" id="66347"/>
    <lineage>
        <taxon>Bacteria</taxon>
        <taxon>Bacillati</taxon>
        <taxon>Bacillota</taxon>
        <taxon>Bacilli</taxon>
        <taxon>Bacillales</taxon>
        <taxon>Paenibacillaceae</taxon>
        <taxon>Paenibacillus</taxon>
    </lineage>
</organism>
<feature type="transmembrane region" description="Helical" evidence="8">
    <location>
        <begin position="49"/>
        <end position="70"/>
    </location>
</feature>
<sequence length="427" mass="45445">MKLLSQYPKEVKAFLVASLVASAGGSLMWPLTTMYVFDELNRSMQDAGLVILIQSLGGIIGQLLGGALYHKVGVKRLIVGSLLLNALGLFSLPLINGYWSLLIVTMGLVGLFNAVSMPAIQAFIGFRFADRRGELFNVVYVANNIGVALGTAMSGFLAEISYHLSFVLNGVTSFGFAVFFLIYLTKLDAPKEAAGPALRKTPLSAGPGAWALLSHTRIYLYMGLGSLFLWFGNSIWNTGVSPFIISEGMSKAAYGYLWTLNGILIFAAQPLVGLIRRWLARTESSQMTASALFYLAAYVVIALMQSYPGLVLAMVLATLGEMLISPAIPAFISERAGRSAPFYIGVAGGMGAAGRVLGPYFMGTMFDSGGLTPVAWLAAATAVLSCIAFVVHARMSRHFTLPEDAGGAPPLGGTVLQKPLLDKPSES</sequence>
<feature type="transmembrane region" description="Helical" evidence="8">
    <location>
        <begin position="218"/>
        <end position="236"/>
    </location>
</feature>
<evidence type="ECO:0000256" key="6">
    <source>
        <dbReference type="ARBA" id="ARBA00022989"/>
    </source>
</evidence>
<feature type="transmembrane region" description="Helical" evidence="8">
    <location>
        <begin position="287"/>
        <end position="304"/>
    </location>
</feature>
<feature type="domain" description="Major facilitator superfamily (MFS) profile" evidence="9">
    <location>
        <begin position="10"/>
        <end position="397"/>
    </location>
</feature>
<evidence type="ECO:0000256" key="1">
    <source>
        <dbReference type="ARBA" id="ARBA00004651"/>
    </source>
</evidence>
<dbReference type="InterPro" id="IPR033138">
    <property type="entry name" value="Cu_oxidase_CS"/>
</dbReference>
<evidence type="ECO:0000256" key="4">
    <source>
        <dbReference type="ARBA" id="ARBA00022692"/>
    </source>
</evidence>
<dbReference type="PANTHER" id="PTHR23517:SF10">
    <property type="entry name" value="MAJOR FACILITATOR SUPERFAMILY (MFS) PROFILE DOMAIN-CONTAINING PROTEIN"/>
    <property type="match status" value="1"/>
</dbReference>
<dbReference type="PROSITE" id="PS00079">
    <property type="entry name" value="MULTICOPPER_OXIDASE1"/>
    <property type="match status" value="1"/>
</dbReference>
<dbReference type="InterPro" id="IPR020846">
    <property type="entry name" value="MFS_dom"/>
</dbReference>
<dbReference type="EMBL" id="NPBY01000030">
    <property type="protein sequence ID" value="PAD77270.1"/>
    <property type="molecule type" value="Genomic_DNA"/>
</dbReference>
<comment type="subcellular location">
    <subcellularLocation>
        <location evidence="1">Cell membrane</location>
        <topology evidence="1">Multi-pass membrane protein</topology>
    </subcellularLocation>
</comment>
<keyword evidence="2" id="KW-0813">Transport</keyword>
<evidence type="ECO:0000256" key="7">
    <source>
        <dbReference type="ARBA" id="ARBA00023136"/>
    </source>
</evidence>
<keyword evidence="3" id="KW-1003">Cell membrane</keyword>
<keyword evidence="6 8" id="KW-1133">Transmembrane helix</keyword>
<dbReference type="Pfam" id="PF07690">
    <property type="entry name" value="MFS_1"/>
    <property type="match status" value="1"/>
</dbReference>
<dbReference type="InterPro" id="IPR050171">
    <property type="entry name" value="MFS_Transporters"/>
</dbReference>
<evidence type="ECO:0000259" key="9">
    <source>
        <dbReference type="PROSITE" id="PS50850"/>
    </source>
</evidence>
<accession>A0A268EVX6</accession>
<keyword evidence="7 8" id="KW-0472">Membrane</keyword>
<reference evidence="10 11" key="1">
    <citation type="submission" date="2017-07" db="EMBL/GenBank/DDBJ databases">
        <title>Isolation and whole genome analysis of endospore-forming bacteria from heroin.</title>
        <authorList>
            <person name="Kalinowski J."/>
            <person name="Ahrens B."/>
            <person name="Al-Dilaimi A."/>
            <person name="Winkler A."/>
            <person name="Wibberg D."/>
            <person name="Schleenbecker U."/>
            <person name="Ruckert C."/>
            <person name="Wolfel R."/>
            <person name="Grass G."/>
        </authorList>
    </citation>
    <scope>NUCLEOTIDE SEQUENCE [LARGE SCALE GENOMIC DNA]</scope>
    <source>
        <strain evidence="10 11">7537-G1</strain>
    </source>
</reference>
<feature type="transmembrane region" description="Helical" evidence="8">
    <location>
        <begin position="12"/>
        <end position="37"/>
    </location>
</feature>
<dbReference type="Gene3D" id="1.20.1250.20">
    <property type="entry name" value="MFS general substrate transporter like domains"/>
    <property type="match status" value="1"/>
</dbReference>
<dbReference type="InterPro" id="IPR036259">
    <property type="entry name" value="MFS_trans_sf"/>
</dbReference>
<dbReference type="GO" id="GO:0022857">
    <property type="term" value="F:transmembrane transporter activity"/>
    <property type="evidence" value="ECO:0007669"/>
    <property type="project" value="InterPro"/>
</dbReference>
<feature type="transmembrane region" description="Helical" evidence="8">
    <location>
        <begin position="340"/>
        <end position="362"/>
    </location>
</feature>
<feature type="transmembrane region" description="Helical" evidence="8">
    <location>
        <begin position="77"/>
        <end position="95"/>
    </location>
</feature>
<dbReference type="InterPro" id="IPR011701">
    <property type="entry name" value="MFS"/>
</dbReference>
<dbReference type="OrthoDB" id="3268460at2"/>
<feature type="transmembrane region" description="Helical" evidence="8">
    <location>
        <begin position="101"/>
        <end position="126"/>
    </location>
</feature>
<gene>
    <name evidence="10" type="ORF">CHH67_09680</name>
</gene>
<dbReference type="AlphaFoldDB" id="A0A268EVX6"/>
<evidence type="ECO:0000256" key="3">
    <source>
        <dbReference type="ARBA" id="ARBA00022475"/>
    </source>
</evidence>
<dbReference type="SUPFAM" id="SSF103473">
    <property type="entry name" value="MFS general substrate transporter"/>
    <property type="match status" value="1"/>
</dbReference>
<feature type="transmembrane region" description="Helical" evidence="8">
    <location>
        <begin position="374"/>
        <end position="393"/>
    </location>
</feature>
<dbReference type="RefSeq" id="WP_095264969.1">
    <property type="nucleotide sequence ID" value="NZ_NPBY01000030.1"/>
</dbReference>
<evidence type="ECO:0000256" key="8">
    <source>
        <dbReference type="SAM" id="Phobius"/>
    </source>
</evidence>
<feature type="transmembrane region" description="Helical" evidence="8">
    <location>
        <begin position="138"/>
        <end position="158"/>
    </location>
</feature>
<dbReference type="PROSITE" id="PS50850">
    <property type="entry name" value="MFS"/>
    <property type="match status" value="1"/>
</dbReference>
<evidence type="ECO:0000313" key="11">
    <source>
        <dbReference type="Proteomes" id="UP000215596"/>
    </source>
</evidence>
<dbReference type="GO" id="GO:0005886">
    <property type="term" value="C:plasma membrane"/>
    <property type="evidence" value="ECO:0007669"/>
    <property type="project" value="UniProtKB-SubCell"/>
</dbReference>
<feature type="transmembrane region" description="Helical" evidence="8">
    <location>
        <begin position="310"/>
        <end position="328"/>
    </location>
</feature>
<feature type="transmembrane region" description="Helical" evidence="8">
    <location>
        <begin position="256"/>
        <end position="275"/>
    </location>
</feature>
<evidence type="ECO:0000256" key="5">
    <source>
        <dbReference type="ARBA" id="ARBA00022723"/>
    </source>
</evidence>
<protein>
    <submittedName>
        <fullName evidence="10">MFS transporter</fullName>
    </submittedName>
</protein>
<dbReference type="GO" id="GO:0046872">
    <property type="term" value="F:metal ion binding"/>
    <property type="evidence" value="ECO:0007669"/>
    <property type="project" value="UniProtKB-KW"/>
</dbReference>
<evidence type="ECO:0000256" key="2">
    <source>
        <dbReference type="ARBA" id="ARBA00022448"/>
    </source>
</evidence>
<dbReference type="Proteomes" id="UP000215596">
    <property type="component" value="Unassembled WGS sequence"/>
</dbReference>
<feature type="transmembrane region" description="Helical" evidence="8">
    <location>
        <begin position="164"/>
        <end position="184"/>
    </location>
</feature>
<comment type="caution">
    <text evidence="10">The sequence shown here is derived from an EMBL/GenBank/DDBJ whole genome shotgun (WGS) entry which is preliminary data.</text>
</comment>
<keyword evidence="5" id="KW-0479">Metal-binding</keyword>
<keyword evidence="4 8" id="KW-0812">Transmembrane</keyword>
<dbReference type="PANTHER" id="PTHR23517">
    <property type="entry name" value="RESISTANCE PROTEIN MDTM, PUTATIVE-RELATED-RELATED"/>
    <property type="match status" value="1"/>
</dbReference>